<evidence type="ECO:0000313" key="1">
    <source>
        <dbReference type="EMBL" id="MDH6064489.1"/>
    </source>
</evidence>
<dbReference type="AlphaFoldDB" id="A0AA43GZ17"/>
<dbReference type="RefSeq" id="WP_280651664.1">
    <property type="nucleotide sequence ID" value="NZ_JANQDL010000082.1"/>
</dbReference>
<dbReference type="GeneID" id="83685590"/>
<evidence type="ECO:0000313" key="2">
    <source>
        <dbReference type="Proteomes" id="UP001159370"/>
    </source>
</evidence>
<comment type="caution">
    <text evidence="1">The sequence shown here is derived from an EMBL/GenBank/DDBJ whole genome shotgun (WGS) entry which is preliminary data.</text>
</comment>
<name>A0AA43GZ17_9CYAN</name>
<organism evidence="1 2">
    <name type="scientific">Umezakia ovalisporum FSS-62</name>
    <dbReference type="NCBI Taxonomy" id="2971776"/>
    <lineage>
        <taxon>Bacteria</taxon>
        <taxon>Bacillati</taxon>
        <taxon>Cyanobacteriota</taxon>
        <taxon>Cyanophyceae</taxon>
        <taxon>Nostocales</taxon>
        <taxon>Nodulariaceae</taxon>
        <taxon>Umezakia</taxon>
    </lineage>
</organism>
<dbReference type="EMBL" id="JANQDL010000082">
    <property type="protein sequence ID" value="MDH6064489.1"/>
    <property type="molecule type" value="Genomic_DNA"/>
</dbReference>
<accession>A0AA43GZ17</accession>
<protein>
    <submittedName>
        <fullName evidence="1">Uncharacterized protein</fullName>
    </submittedName>
</protein>
<reference evidence="1 2" key="1">
    <citation type="journal article" date="2023" name="J. Phycol.">
        <title>Chrysosporum ovalisporum is synonymous with the true-branching cyanobacterium Umezakia natans (Nostocales/Aphanizomenonaceae).</title>
        <authorList>
            <person name="McGregor G.B."/>
            <person name="Sendall B.C."/>
            <person name="Niiyama Y."/>
            <person name="Tuji A."/>
            <person name="Willis A."/>
        </authorList>
    </citation>
    <scope>NUCLEOTIDE SEQUENCE [LARGE SCALE GENOMIC DNA]</scope>
    <source>
        <strain evidence="1 2">FSS-62</strain>
    </source>
</reference>
<gene>
    <name evidence="1" type="ORF">NWP23_12065</name>
</gene>
<proteinExistence type="predicted"/>
<sequence length="275" mass="29824">MKRNTRNFLKYAGLFSIISGGLLITSPAISPRAVAQQPVSQINPCPRIYYEEPHNNRVLVPQGCPPNALTRRLEAQGQLPAPIVPTTPAPAQIPLGVGGEAPDSRTLVMNPCPRIYYEEPFNSRNVVPQGCPPNARTQQLISQGIPPSQAVSAPPPVNVIQPPLPEQQQPPSAKIALANGRVDIRLVNDTGAEVTYQVVGDTPARSLEGKSNTMLRDLNAPVTMTFFREDGGLLQVTPQPSEKTGMMVVKLNETTNLEEDTKTVQIQEDGKVFLN</sequence>
<dbReference type="Proteomes" id="UP001159370">
    <property type="component" value="Unassembled WGS sequence"/>
</dbReference>